<sequence length="750" mass="85545">MTERGGREEEERERREGERKKEKERKEDRRREGKRRKEEEKEREERRRKEEEKRERGGESREEEKRGGEEKEREEKERKEREETEREGRRRREGKKANPKDLIRLVTDHVTEHQGAEWDDDELEALIGQLQLYSERLTDFTQAQVLKSLGRGVDVQRFSNDSRYKKETILGLADLSTQEIENRSKSLGLFQTLKAEPQAFYTHMSKYVYPGIAGTDLQRLLYYYTLLESCSCTDYLPSFTMSPDTHVKLLKKLKAVANGLDYKKLTDEESDPLEALEPVLSSQNVLSISKLASRISQKGGGALTPSAVHSTWLPKLFWQGDAHILKKTPQSDQDYLNAYDICAKYLERLLPADAVQFLDSITFSQKATNQDRLRDYARAFDLSRSEEVKVHQLAVTMALDGQPLEQIEKLLTVAVGTSSLSAHGVVQDAVARIVATLSGDETILKDYADPLKVLEGIVKAVQEDVQGGGHAVSSEDLLAWLRPFCGDDSKPVRVRIEVLQILENSFSLSKQDVRLLVLFRSQAVLKACWPSRKCDMKDIEEEAQRHTLFLELLESSQKWEEFQHLMLLLQAWPPVTDESRDPLGLYRLESELNPWVCVTSAVLTHCSDWGNVDVGQEILTMCRSLYTTKHKLNTQDPRKSNQSECSLKLPVFASDSQPSVKESETSKCGVLTPIREHQYTITGKLLITVYHPTGVSLEPRACAAFTSAFLTDPTAFLSIADNTVFWLYPDEDEARLTTRQLLSCLPVPSL</sequence>
<dbReference type="GO" id="GO:0006890">
    <property type="term" value="P:retrograde vesicle-mediated transport, Golgi to endoplasmic reticulum"/>
    <property type="evidence" value="ECO:0007669"/>
    <property type="project" value="TreeGrafter"/>
</dbReference>
<evidence type="ECO:0000256" key="1">
    <source>
        <dbReference type="SAM" id="MobiDB-lite"/>
    </source>
</evidence>
<dbReference type="InterPro" id="IPR054751">
    <property type="entry name" value="NBAS_C"/>
</dbReference>
<feature type="region of interest" description="Disordered" evidence="1">
    <location>
        <begin position="1"/>
        <end position="100"/>
    </location>
</feature>
<dbReference type="Proteomes" id="UP000319801">
    <property type="component" value="Unassembled WGS sequence"/>
</dbReference>
<evidence type="ECO:0000313" key="3">
    <source>
        <dbReference type="EMBL" id="TSL47625.1"/>
    </source>
</evidence>
<feature type="domain" description="NBAS subunit of NRZ tethering complex C-terminal" evidence="2">
    <location>
        <begin position="385"/>
        <end position="509"/>
    </location>
</feature>
<proteinExistence type="predicted"/>
<evidence type="ECO:0000259" key="2">
    <source>
        <dbReference type="Pfam" id="PF22913"/>
    </source>
</evidence>
<dbReference type="EMBL" id="VCAZ01000032">
    <property type="protein sequence ID" value="TSL47625.1"/>
    <property type="molecule type" value="Genomic_DNA"/>
</dbReference>
<name>A0A556TZJ5_BAGYA</name>
<dbReference type="GO" id="GO:0070939">
    <property type="term" value="C:Dsl1/NZR complex"/>
    <property type="evidence" value="ECO:0007669"/>
    <property type="project" value="TreeGrafter"/>
</dbReference>
<dbReference type="GO" id="GO:0000149">
    <property type="term" value="F:SNARE binding"/>
    <property type="evidence" value="ECO:0007669"/>
    <property type="project" value="TreeGrafter"/>
</dbReference>
<dbReference type="OrthoDB" id="8935909at2759"/>
<reference evidence="3 4" key="1">
    <citation type="journal article" date="2019" name="Genome Biol. Evol.">
        <title>Whole-Genome Sequencing of the Giant Devil Catfish, Bagarius yarrelli.</title>
        <authorList>
            <person name="Jiang W."/>
            <person name="Lv Y."/>
            <person name="Cheng L."/>
            <person name="Yang K."/>
            <person name="Chao B."/>
            <person name="Wang X."/>
            <person name="Li Y."/>
            <person name="Pan X."/>
            <person name="You X."/>
            <person name="Zhang Y."/>
            <person name="Yang J."/>
            <person name="Li J."/>
            <person name="Zhang X."/>
            <person name="Liu S."/>
            <person name="Sun C."/>
            <person name="Yang J."/>
            <person name="Shi Q."/>
        </authorList>
    </citation>
    <scope>NUCLEOTIDE SEQUENCE [LARGE SCALE GENOMIC DNA]</scope>
    <source>
        <strain evidence="3">JWS20170419001</strain>
        <tissue evidence="3">Muscle</tissue>
    </source>
</reference>
<evidence type="ECO:0000313" key="4">
    <source>
        <dbReference type="Proteomes" id="UP000319801"/>
    </source>
</evidence>
<comment type="caution">
    <text evidence="3">The sequence shown here is derived from an EMBL/GenBank/DDBJ whole genome shotgun (WGS) entry which is preliminary data.</text>
</comment>
<dbReference type="PANTHER" id="PTHR15922:SF2">
    <property type="entry name" value="NBAS SUBUNIT OF NRZ TETHERING COMPLEX"/>
    <property type="match status" value="1"/>
</dbReference>
<dbReference type="PANTHER" id="PTHR15922">
    <property type="entry name" value="NEUROBLASTOMA-AMPLIFIED SEQUENCE"/>
    <property type="match status" value="1"/>
</dbReference>
<dbReference type="AlphaFoldDB" id="A0A556TZJ5"/>
<gene>
    <name evidence="3" type="ORF">Baya_7206</name>
</gene>
<accession>A0A556TZJ5</accession>
<dbReference type="Pfam" id="PF22913">
    <property type="entry name" value="NBAS_11th"/>
    <property type="match status" value="1"/>
</dbReference>
<protein>
    <submittedName>
        <fullName evidence="3">Neuroblastoma-amplified sequence</fullName>
    </submittedName>
</protein>
<organism evidence="3 4">
    <name type="scientific">Bagarius yarrelli</name>
    <name type="common">Goonch</name>
    <name type="synonym">Bagrus yarrelli</name>
    <dbReference type="NCBI Taxonomy" id="175774"/>
    <lineage>
        <taxon>Eukaryota</taxon>
        <taxon>Metazoa</taxon>
        <taxon>Chordata</taxon>
        <taxon>Craniata</taxon>
        <taxon>Vertebrata</taxon>
        <taxon>Euteleostomi</taxon>
        <taxon>Actinopterygii</taxon>
        <taxon>Neopterygii</taxon>
        <taxon>Teleostei</taxon>
        <taxon>Ostariophysi</taxon>
        <taxon>Siluriformes</taxon>
        <taxon>Sisoridae</taxon>
        <taxon>Sisorinae</taxon>
        <taxon>Bagarius</taxon>
    </lineage>
</organism>
<keyword evidence="4" id="KW-1185">Reference proteome</keyword>